<keyword evidence="1" id="KW-0732">Signal</keyword>
<gene>
    <name evidence="2" type="ORF">HYALB_00003723</name>
</gene>
<evidence type="ECO:0000313" key="2">
    <source>
        <dbReference type="EMBL" id="CAG8980798.1"/>
    </source>
</evidence>
<protein>
    <submittedName>
        <fullName evidence="2">Uncharacterized protein</fullName>
    </submittedName>
</protein>
<dbReference type="InterPro" id="IPR045690">
    <property type="entry name" value="DUF6055"/>
</dbReference>
<dbReference type="OrthoDB" id="5319191at2759"/>
<evidence type="ECO:0000256" key="1">
    <source>
        <dbReference type="SAM" id="SignalP"/>
    </source>
</evidence>
<accession>A0A9N9LU60</accession>
<proteinExistence type="predicted"/>
<reference evidence="2" key="1">
    <citation type="submission" date="2021-07" db="EMBL/GenBank/DDBJ databases">
        <authorList>
            <person name="Durling M."/>
        </authorList>
    </citation>
    <scope>NUCLEOTIDE SEQUENCE</scope>
</reference>
<dbReference type="Pfam" id="PF19527">
    <property type="entry name" value="DUF6055"/>
    <property type="match status" value="1"/>
</dbReference>
<dbReference type="AlphaFoldDB" id="A0A9N9LU60"/>
<sequence>MIQLITLLFLAAVGSANTPAAVWNNIVGRAEPANFTADPTLGPGGDVFKDSSHFRLYGTLEEATANDTLNMMEAAYDCFVTDLGWRSTGSSVNISAGQDALGPFTKTNIYSVDDLGPGIAGQFNTTDSKGMAWFSVVNRKDVLTDPVITISIYAFAMMYHERSWMNNLNSGGWWKVLGGWAADASSVSDLCAPARTKHGVEGNITYIELQKVLGDSHQVIVDGTRNTTNVYDAWPFFTYLTNNLDNFEGLGKNTIRELMRQYEPNSHETPLHTLSRISTCATVGELVGKYWARMAYWDIGHAPGLEVLFNWRHLANYTNVDLVTEGEYKVIAARQPRYMGANIIPLNVTGAQTVDVEVTGSMKFTATLVVRNMKSGVVTYTELENGAGWADVVVGDEASLVVANTPETLIMYKPYALSPEVSKGLDYSFTICGATVLNGYPSPEM</sequence>
<keyword evidence="3" id="KW-1185">Reference proteome</keyword>
<name>A0A9N9LU60_9HELO</name>
<comment type="caution">
    <text evidence="2">The sequence shown here is derived from an EMBL/GenBank/DDBJ whole genome shotgun (WGS) entry which is preliminary data.</text>
</comment>
<feature type="signal peptide" evidence="1">
    <location>
        <begin position="1"/>
        <end position="16"/>
    </location>
</feature>
<dbReference type="EMBL" id="CAJVRM010000418">
    <property type="protein sequence ID" value="CAG8980798.1"/>
    <property type="molecule type" value="Genomic_DNA"/>
</dbReference>
<dbReference type="Proteomes" id="UP000701801">
    <property type="component" value="Unassembled WGS sequence"/>
</dbReference>
<organism evidence="2 3">
    <name type="scientific">Hymenoscyphus albidus</name>
    <dbReference type="NCBI Taxonomy" id="595503"/>
    <lineage>
        <taxon>Eukaryota</taxon>
        <taxon>Fungi</taxon>
        <taxon>Dikarya</taxon>
        <taxon>Ascomycota</taxon>
        <taxon>Pezizomycotina</taxon>
        <taxon>Leotiomycetes</taxon>
        <taxon>Helotiales</taxon>
        <taxon>Helotiaceae</taxon>
        <taxon>Hymenoscyphus</taxon>
    </lineage>
</organism>
<evidence type="ECO:0000313" key="3">
    <source>
        <dbReference type="Proteomes" id="UP000701801"/>
    </source>
</evidence>
<feature type="chain" id="PRO_5040344064" evidence="1">
    <location>
        <begin position="17"/>
        <end position="445"/>
    </location>
</feature>